<evidence type="ECO:0000313" key="3">
    <source>
        <dbReference type="EMBL" id="ALN81383.1"/>
    </source>
</evidence>
<dbReference type="EMBL" id="CP011129">
    <property type="protein sequence ID" value="ALN81383.1"/>
    <property type="molecule type" value="Genomic_DNA"/>
</dbReference>
<evidence type="ECO:0000256" key="1">
    <source>
        <dbReference type="SAM" id="MobiDB-lite"/>
    </source>
</evidence>
<feature type="domain" description="X-Tfes XVIPCD" evidence="2">
    <location>
        <begin position="315"/>
        <end position="425"/>
    </location>
</feature>
<proteinExistence type="predicted"/>
<dbReference type="InterPro" id="IPR046519">
    <property type="entry name" value="X-Tfes_XVIPCD"/>
</dbReference>
<name>A0A0S2FCX2_LYSAN</name>
<gene>
    <name evidence="3" type="ORF">LA76x_3256</name>
</gene>
<feature type="compositionally biased region" description="Low complexity" evidence="1">
    <location>
        <begin position="298"/>
        <end position="307"/>
    </location>
</feature>
<evidence type="ECO:0000313" key="4">
    <source>
        <dbReference type="Proteomes" id="UP000060787"/>
    </source>
</evidence>
<evidence type="ECO:0000259" key="2">
    <source>
        <dbReference type="Pfam" id="PF20410"/>
    </source>
</evidence>
<dbReference type="RefSeq" id="WP_057918451.1">
    <property type="nucleotide sequence ID" value="NZ_CP011129.1"/>
</dbReference>
<organism evidence="3 4">
    <name type="scientific">Lysobacter antibioticus</name>
    <dbReference type="NCBI Taxonomy" id="84531"/>
    <lineage>
        <taxon>Bacteria</taxon>
        <taxon>Pseudomonadati</taxon>
        <taxon>Pseudomonadota</taxon>
        <taxon>Gammaproteobacteria</taxon>
        <taxon>Lysobacterales</taxon>
        <taxon>Lysobacteraceae</taxon>
        <taxon>Lysobacter</taxon>
    </lineage>
</organism>
<dbReference type="PATRIC" id="fig|84531.8.peg.3274"/>
<feature type="region of interest" description="Disordered" evidence="1">
    <location>
        <begin position="288"/>
        <end position="325"/>
    </location>
</feature>
<dbReference type="Pfam" id="PF20410">
    <property type="entry name" value="X-Tfes_XVIPCD"/>
    <property type="match status" value="1"/>
</dbReference>
<sequence length="459" mass="50523">MATLQEELEARQKLDVMLAEFERQARTEDTNPGRIFRDALDSTPGLRTQFELAVEKGHLVAIEAETDPRFNGSYDGSTRTMRLSVELINDADPIANPEDAKEAVNFIRYTAGHEIDHAVNRDESLLMEQRFHEEVAAIVNGPSPHDFTDPVKEYNERARAREARAEIAGFNTVAAQVKHENPRATLADVYRADGGASNYIDNDARKPLTYTMDQGLHIKPDLQLDADKSVDTMAKAFYDSVGGYPARNIDWALGEIYRQEVIAQAAHPGRDAPEIRINVQALGAQVSLPPNFIDTSRTPDTPTAPAQRPAPPNANDPSHPDHPLLEKIRGSVRDLEQGIGKPWDEQSERMSASALSLAVGNRFGPGDDVKVTLNRPTAQNAAGEVLFVYREGRGASPDPAANYAHMPVSQALSLPAPERYEQAQAMRETQAAEQRSSQETVQQTQGMDGQAQGGSRMQR</sequence>
<reference evidence="3 4" key="1">
    <citation type="journal article" date="2015" name="BMC Genomics">
        <title>Comparative genomics and metabolic profiling of the genus Lysobacter.</title>
        <authorList>
            <person name="de Bruijn I."/>
            <person name="Cheng X."/>
            <person name="de Jager V."/>
            <person name="Exposito R.G."/>
            <person name="Watrous J."/>
            <person name="Patel N."/>
            <person name="Postma J."/>
            <person name="Dorrestein P.C."/>
            <person name="Kobayashi D."/>
            <person name="Raaijmakers J.M."/>
        </authorList>
    </citation>
    <scope>NUCLEOTIDE SEQUENCE [LARGE SCALE GENOMIC DNA]</scope>
    <source>
        <strain evidence="3 4">76</strain>
    </source>
</reference>
<keyword evidence="4" id="KW-1185">Reference proteome</keyword>
<dbReference type="KEGG" id="lab:LA76x_3256"/>
<feature type="compositionally biased region" description="Polar residues" evidence="1">
    <location>
        <begin position="431"/>
        <end position="459"/>
    </location>
</feature>
<dbReference type="AlphaFoldDB" id="A0A0S2FCX2"/>
<feature type="region of interest" description="Disordered" evidence="1">
    <location>
        <begin position="416"/>
        <end position="459"/>
    </location>
</feature>
<accession>A0A0S2FCX2</accession>
<protein>
    <recommendedName>
        <fullName evidence="2">X-Tfes XVIPCD domain-containing protein</fullName>
    </recommendedName>
</protein>
<dbReference type="Proteomes" id="UP000060787">
    <property type="component" value="Chromosome"/>
</dbReference>